<organism evidence="2 3">
    <name type="scientific">Dyella nitratireducens</name>
    <dbReference type="NCBI Taxonomy" id="1849580"/>
    <lineage>
        <taxon>Bacteria</taxon>
        <taxon>Pseudomonadati</taxon>
        <taxon>Pseudomonadota</taxon>
        <taxon>Gammaproteobacteria</taxon>
        <taxon>Lysobacterales</taxon>
        <taxon>Rhodanobacteraceae</taxon>
        <taxon>Dyella</taxon>
    </lineage>
</organism>
<name>A0ABQ1GGU2_9GAMM</name>
<dbReference type="Proteomes" id="UP000620046">
    <property type="component" value="Unassembled WGS sequence"/>
</dbReference>
<feature type="region of interest" description="Disordered" evidence="1">
    <location>
        <begin position="18"/>
        <end position="47"/>
    </location>
</feature>
<sequence length="90" mass="9956">MAELSFWLNGEPEVDLSEIRAAPKDTSPEPEFARSTGNKEQRTTAGHADAIQNECSDENSSRKKMMFHVTSETIHRLSISLSEAGIINAH</sequence>
<reference evidence="3" key="1">
    <citation type="journal article" date="2019" name="Int. J. Syst. Evol. Microbiol.">
        <title>The Global Catalogue of Microorganisms (GCM) 10K type strain sequencing project: providing services to taxonomists for standard genome sequencing and annotation.</title>
        <authorList>
            <consortium name="The Broad Institute Genomics Platform"/>
            <consortium name="The Broad Institute Genome Sequencing Center for Infectious Disease"/>
            <person name="Wu L."/>
            <person name="Ma J."/>
        </authorList>
    </citation>
    <scope>NUCLEOTIDE SEQUENCE [LARGE SCALE GENOMIC DNA]</scope>
    <source>
        <strain evidence="3">CGMCC 1.15439</strain>
    </source>
</reference>
<feature type="compositionally biased region" description="Basic and acidic residues" evidence="1">
    <location>
        <begin position="18"/>
        <end position="27"/>
    </location>
</feature>
<gene>
    <name evidence="2" type="ORF">GCM10010981_35590</name>
</gene>
<evidence type="ECO:0000256" key="1">
    <source>
        <dbReference type="SAM" id="MobiDB-lite"/>
    </source>
</evidence>
<keyword evidence="3" id="KW-1185">Reference proteome</keyword>
<evidence type="ECO:0000313" key="2">
    <source>
        <dbReference type="EMBL" id="GGA43353.1"/>
    </source>
</evidence>
<dbReference type="EMBL" id="BMJA01000003">
    <property type="protein sequence ID" value="GGA43353.1"/>
    <property type="molecule type" value="Genomic_DNA"/>
</dbReference>
<comment type="caution">
    <text evidence="2">The sequence shown here is derived from an EMBL/GenBank/DDBJ whole genome shotgun (WGS) entry which is preliminary data.</text>
</comment>
<evidence type="ECO:0000313" key="3">
    <source>
        <dbReference type="Proteomes" id="UP000620046"/>
    </source>
</evidence>
<proteinExistence type="predicted"/>
<protein>
    <submittedName>
        <fullName evidence="2">Uncharacterized protein</fullName>
    </submittedName>
</protein>
<accession>A0ABQ1GGU2</accession>